<dbReference type="PhylomeDB" id="E9GBU3"/>
<proteinExistence type="predicted"/>
<dbReference type="KEGG" id="dpx:DAPPUDRAFT_240547"/>
<dbReference type="InterPro" id="IPR045133">
    <property type="entry name" value="IRE1/2-like"/>
</dbReference>
<dbReference type="InParanoid" id="E9GBU3"/>
<keyword evidence="1" id="KW-0547">Nucleotide-binding</keyword>
<dbReference type="SUPFAM" id="SSF56112">
    <property type="entry name" value="Protein kinase-like (PK-like)"/>
    <property type="match status" value="1"/>
</dbReference>
<evidence type="ECO:0000313" key="4">
    <source>
        <dbReference type="Proteomes" id="UP000000305"/>
    </source>
</evidence>
<dbReference type="FunFam" id="3.30.200.20:FF:001753">
    <property type="entry name" value="Uncharacterized protein"/>
    <property type="match status" value="1"/>
</dbReference>
<sequence>MLSFDRHKVLGKGVYGTVYEGVWGEVKVAAKRILLRDAASNEQEEKALKMLDHTNVIKLFHLKNNQDLKWVTVDGSDH</sequence>
<dbReference type="HOGENOM" id="CLU_2624499_0_0_1"/>
<organism evidence="3 4">
    <name type="scientific">Daphnia pulex</name>
    <name type="common">Water flea</name>
    <dbReference type="NCBI Taxonomy" id="6669"/>
    <lineage>
        <taxon>Eukaryota</taxon>
        <taxon>Metazoa</taxon>
        <taxon>Ecdysozoa</taxon>
        <taxon>Arthropoda</taxon>
        <taxon>Crustacea</taxon>
        <taxon>Branchiopoda</taxon>
        <taxon>Diplostraca</taxon>
        <taxon>Cladocera</taxon>
        <taxon>Anomopoda</taxon>
        <taxon>Daphniidae</taxon>
        <taxon>Daphnia</taxon>
    </lineage>
</organism>
<dbReference type="Gene3D" id="3.30.200.20">
    <property type="entry name" value="Phosphorylase Kinase, domain 1"/>
    <property type="match status" value="1"/>
</dbReference>
<dbReference type="InterPro" id="IPR011009">
    <property type="entry name" value="Kinase-like_dom_sf"/>
</dbReference>
<dbReference type="EMBL" id="GL732538">
    <property type="protein sequence ID" value="EFX83022.1"/>
    <property type="molecule type" value="Genomic_DNA"/>
</dbReference>
<evidence type="ECO:0000256" key="1">
    <source>
        <dbReference type="PROSITE-ProRule" id="PRU10141"/>
    </source>
</evidence>
<reference evidence="3 4" key="1">
    <citation type="journal article" date="2011" name="Science">
        <title>The ecoresponsive genome of Daphnia pulex.</title>
        <authorList>
            <person name="Colbourne J.K."/>
            <person name="Pfrender M.E."/>
            <person name="Gilbert D."/>
            <person name="Thomas W.K."/>
            <person name="Tucker A."/>
            <person name="Oakley T.H."/>
            <person name="Tokishita S."/>
            <person name="Aerts A."/>
            <person name="Arnold G.J."/>
            <person name="Basu M.K."/>
            <person name="Bauer D.J."/>
            <person name="Caceres C.E."/>
            <person name="Carmel L."/>
            <person name="Casola C."/>
            <person name="Choi J.H."/>
            <person name="Detter J.C."/>
            <person name="Dong Q."/>
            <person name="Dusheyko S."/>
            <person name="Eads B.D."/>
            <person name="Frohlich T."/>
            <person name="Geiler-Samerotte K.A."/>
            <person name="Gerlach D."/>
            <person name="Hatcher P."/>
            <person name="Jogdeo S."/>
            <person name="Krijgsveld J."/>
            <person name="Kriventseva E.V."/>
            <person name="Kultz D."/>
            <person name="Laforsch C."/>
            <person name="Lindquist E."/>
            <person name="Lopez J."/>
            <person name="Manak J.R."/>
            <person name="Muller J."/>
            <person name="Pangilinan J."/>
            <person name="Patwardhan R.P."/>
            <person name="Pitluck S."/>
            <person name="Pritham E.J."/>
            <person name="Rechtsteiner A."/>
            <person name="Rho M."/>
            <person name="Rogozin I.B."/>
            <person name="Sakarya O."/>
            <person name="Salamov A."/>
            <person name="Schaack S."/>
            <person name="Shapiro H."/>
            <person name="Shiga Y."/>
            <person name="Skalitzky C."/>
            <person name="Smith Z."/>
            <person name="Souvorov A."/>
            <person name="Sung W."/>
            <person name="Tang Z."/>
            <person name="Tsuchiya D."/>
            <person name="Tu H."/>
            <person name="Vos H."/>
            <person name="Wang M."/>
            <person name="Wolf Y.I."/>
            <person name="Yamagata H."/>
            <person name="Yamada T."/>
            <person name="Ye Y."/>
            <person name="Shaw J.R."/>
            <person name="Andrews J."/>
            <person name="Crease T.J."/>
            <person name="Tang H."/>
            <person name="Lucas S.M."/>
            <person name="Robertson H.M."/>
            <person name="Bork P."/>
            <person name="Koonin E.V."/>
            <person name="Zdobnov E.M."/>
            <person name="Grigoriev I.V."/>
            <person name="Lynch M."/>
            <person name="Boore J.L."/>
        </authorList>
    </citation>
    <scope>NUCLEOTIDE SEQUENCE [LARGE SCALE GENOMIC DNA]</scope>
</reference>
<keyword evidence="1" id="KW-0067">ATP-binding</keyword>
<dbReference type="Pfam" id="PF07714">
    <property type="entry name" value="PK_Tyr_Ser-Thr"/>
    <property type="match status" value="1"/>
</dbReference>
<accession>E9GBU3</accession>
<dbReference type="AlphaFoldDB" id="E9GBU3"/>
<evidence type="ECO:0000313" key="3">
    <source>
        <dbReference type="EMBL" id="EFX83022.1"/>
    </source>
</evidence>
<dbReference type="PANTHER" id="PTHR13954:SF6">
    <property type="entry name" value="NON-SPECIFIC SERINE_THREONINE PROTEIN KINASE"/>
    <property type="match status" value="1"/>
</dbReference>
<dbReference type="STRING" id="6669.E9GBU3"/>
<dbReference type="GO" id="GO:0004674">
    <property type="term" value="F:protein serine/threonine kinase activity"/>
    <property type="evidence" value="ECO:0007669"/>
    <property type="project" value="InterPro"/>
</dbReference>
<gene>
    <name evidence="3" type="ORF">DAPPUDRAFT_240547</name>
</gene>
<dbReference type="GO" id="GO:0005524">
    <property type="term" value="F:ATP binding"/>
    <property type="evidence" value="ECO:0007669"/>
    <property type="project" value="UniProtKB-UniRule"/>
</dbReference>
<dbReference type="Proteomes" id="UP000000305">
    <property type="component" value="Unassembled WGS sequence"/>
</dbReference>
<protein>
    <recommendedName>
        <fullName evidence="2">Protein kinase domain-containing protein</fullName>
    </recommendedName>
</protein>
<evidence type="ECO:0000259" key="2">
    <source>
        <dbReference type="PROSITE" id="PS50011"/>
    </source>
</evidence>
<dbReference type="InterPro" id="IPR017441">
    <property type="entry name" value="Protein_kinase_ATP_BS"/>
</dbReference>
<feature type="binding site" evidence="1">
    <location>
        <position position="31"/>
    </location>
    <ligand>
        <name>ATP</name>
        <dbReference type="ChEBI" id="CHEBI:30616"/>
    </ligand>
</feature>
<dbReference type="PANTHER" id="PTHR13954">
    <property type="entry name" value="IRE1-RELATED"/>
    <property type="match status" value="1"/>
</dbReference>
<dbReference type="PROSITE" id="PS00107">
    <property type="entry name" value="PROTEIN_KINASE_ATP"/>
    <property type="match status" value="1"/>
</dbReference>
<dbReference type="GO" id="GO:0004521">
    <property type="term" value="F:RNA endonuclease activity"/>
    <property type="evidence" value="ECO:0007669"/>
    <property type="project" value="InterPro"/>
</dbReference>
<keyword evidence="4" id="KW-1185">Reference proteome</keyword>
<dbReference type="GO" id="GO:0030968">
    <property type="term" value="P:endoplasmic reticulum unfolded protein response"/>
    <property type="evidence" value="ECO:0007669"/>
    <property type="project" value="InterPro"/>
</dbReference>
<dbReference type="InterPro" id="IPR001245">
    <property type="entry name" value="Ser-Thr/Tyr_kinase_cat_dom"/>
</dbReference>
<dbReference type="OrthoDB" id="6381377at2759"/>
<dbReference type="PROSITE" id="PS50011">
    <property type="entry name" value="PROTEIN_KINASE_DOM"/>
    <property type="match status" value="1"/>
</dbReference>
<dbReference type="InterPro" id="IPR000719">
    <property type="entry name" value="Prot_kinase_dom"/>
</dbReference>
<name>E9GBU3_DAPPU</name>
<feature type="domain" description="Protein kinase" evidence="2">
    <location>
        <begin position="4"/>
        <end position="78"/>
    </location>
</feature>